<gene>
    <name evidence="3" type="primary">LOC108699256</name>
</gene>
<proteinExistence type="predicted"/>
<dbReference type="Bgee" id="108699256">
    <property type="expression patterns" value="Expressed in muscle tissue and 18 other cell types or tissues"/>
</dbReference>
<evidence type="ECO:0000313" key="2">
    <source>
        <dbReference type="Proteomes" id="UP000186698"/>
    </source>
</evidence>
<feature type="region of interest" description="Disordered" evidence="1">
    <location>
        <begin position="17"/>
        <end position="39"/>
    </location>
</feature>
<evidence type="ECO:0000256" key="1">
    <source>
        <dbReference type="SAM" id="MobiDB-lite"/>
    </source>
</evidence>
<keyword evidence="2" id="KW-1185">Reference proteome</keyword>
<reference evidence="3" key="1">
    <citation type="submission" date="2025-08" db="UniProtKB">
        <authorList>
            <consortium name="RefSeq"/>
        </authorList>
    </citation>
    <scope>IDENTIFICATION</scope>
    <source>
        <strain evidence="3">J_2021</strain>
        <tissue evidence="3">Erythrocytes</tissue>
    </source>
</reference>
<feature type="compositionally biased region" description="Basic and acidic residues" evidence="1">
    <location>
        <begin position="21"/>
        <end position="39"/>
    </location>
</feature>
<dbReference type="PaxDb" id="8355-A0A1L8FAY0"/>
<feature type="region of interest" description="Disordered" evidence="1">
    <location>
        <begin position="139"/>
        <end position="160"/>
    </location>
</feature>
<dbReference type="STRING" id="8355.A0A1L8FAY0"/>
<sequence length="520" mass="59004">MEWRKVLRDRLNPESFAMDDECQKEAAPDGEVKKKQQKDAELDKKIEALRKKNEVLIRRYQEIEEDRKNAEKIGMAVTSQRPKPDSLTITITKTANEKRIVSESYIGLSDSEEEDEQSFTFRMGKKVELEVTMDNNSKGKRVVSKKAGQDGAHAKMEHSGLTNERRMDHLFAFGRGHRMQIAITMEKECAKRSNERRQMNSTKEQHKRSEKGSSMNCPVETVSEQERLEYMRWKKEREQIDQERLARHKNSKGEWRRAWDAEKTQNMFDGDSNYTGINQDGGRGVFGGKRALDKLAAGDTKGTGKQAQAVIENVSKPLPAISSNAKGKDRLTGRAQRWDTEEWLDSAYVSEGISVLGISECRDYSGFMSQLKNTEVLKGSEQSFKEYNNNNNNDANNNAPGRHEHGRQKRQSECKENVTNPSLHRGFGVPNAYLVTCSEILPEMSSKGFGEGILSETQFHFPSHKRVVKKDTDADLSLESRGVGDYLSVLNSDSELAGLENVRSQGRGKECYTKTQVHCC</sequence>
<dbReference type="KEGG" id="xla:108699256"/>
<dbReference type="RefSeq" id="XP_018086719.1">
    <property type="nucleotide sequence ID" value="XM_018231230.2"/>
</dbReference>
<dbReference type="GeneID" id="108699256"/>
<dbReference type="OMA" id="MEKECAK"/>
<protein>
    <submittedName>
        <fullName evidence="3">Coiled-coil domain-containing protein 9B isoform X1</fullName>
    </submittedName>
</protein>
<dbReference type="PANTHER" id="PTHR15635:SF10">
    <property type="entry name" value="COILED-COIL DOMAIN-CONTAINING PROTEIN 9B"/>
    <property type="match status" value="1"/>
</dbReference>
<evidence type="ECO:0000313" key="3">
    <source>
        <dbReference type="RefSeq" id="XP_018086719.1"/>
    </source>
</evidence>
<dbReference type="InterPro" id="IPR029336">
    <property type="entry name" value="DUF4594"/>
</dbReference>
<feature type="compositionally biased region" description="Low complexity" evidence="1">
    <location>
        <begin position="388"/>
        <end position="399"/>
    </location>
</feature>
<accession>A0A1L8FAY0</accession>
<feature type="region of interest" description="Disordered" evidence="1">
    <location>
        <begin position="384"/>
        <end position="421"/>
    </location>
</feature>
<organism evidence="2 3">
    <name type="scientific">Xenopus laevis</name>
    <name type="common">African clawed frog</name>
    <dbReference type="NCBI Taxonomy" id="8355"/>
    <lineage>
        <taxon>Eukaryota</taxon>
        <taxon>Metazoa</taxon>
        <taxon>Chordata</taxon>
        <taxon>Craniata</taxon>
        <taxon>Vertebrata</taxon>
        <taxon>Euteleostomi</taxon>
        <taxon>Amphibia</taxon>
        <taxon>Batrachia</taxon>
        <taxon>Anura</taxon>
        <taxon>Pipoidea</taxon>
        <taxon>Pipidae</taxon>
        <taxon>Xenopodinae</taxon>
        <taxon>Xenopus</taxon>
        <taxon>Xenopus</taxon>
    </lineage>
</organism>
<feature type="region of interest" description="Disordered" evidence="1">
    <location>
        <begin position="190"/>
        <end position="218"/>
    </location>
</feature>
<dbReference type="OrthoDB" id="10058133at2759"/>
<name>A0A1L8FAY0_XENLA</name>
<dbReference type="Proteomes" id="UP000186698">
    <property type="component" value="Chromosome 8L"/>
</dbReference>
<dbReference type="AlphaFoldDB" id="A0A1L8FAY0"/>
<dbReference type="PANTHER" id="PTHR15635">
    <property type="entry name" value="COILED-COIL DOMAIN CONTAINING PROTEIN 9"/>
    <property type="match status" value="1"/>
</dbReference>
<dbReference type="CTD" id="108699256"/>
<dbReference type="Pfam" id="PF15266">
    <property type="entry name" value="DUF4594"/>
    <property type="match status" value="1"/>
</dbReference>